<reference evidence="1 2" key="1">
    <citation type="submission" date="2018-08" db="EMBL/GenBank/DDBJ databases">
        <title>A genome reference for cultivated species of the human gut microbiota.</title>
        <authorList>
            <person name="Zou Y."/>
            <person name="Xue W."/>
            <person name="Luo G."/>
        </authorList>
    </citation>
    <scope>NUCLEOTIDE SEQUENCE [LARGE SCALE GENOMIC DNA]</scope>
    <source>
        <strain evidence="1 2">AM28-23</strain>
    </source>
</reference>
<dbReference type="AlphaFoldDB" id="A0A414ECV4"/>
<gene>
    <name evidence="1" type="ORF">DW740_15960</name>
</gene>
<accession>A0A414ECV4</accession>
<dbReference type="EMBL" id="QSKF01000017">
    <property type="protein sequence ID" value="RHE37040.1"/>
    <property type="molecule type" value="Genomic_DNA"/>
</dbReference>
<comment type="caution">
    <text evidence="1">The sequence shown here is derived from an EMBL/GenBank/DDBJ whole genome shotgun (WGS) entry which is preliminary data.</text>
</comment>
<proteinExistence type="predicted"/>
<evidence type="ECO:0000313" key="1">
    <source>
        <dbReference type="EMBL" id="RHE37040.1"/>
    </source>
</evidence>
<sequence length="92" mass="10436">MKNMKERFHKLITVILCFLVSMVPKRDEVDVSVIGQAVTASPVNGNAAGAATVSAENMDKDVNMWIVHNRKHHRMWKKLFFWLQGPGDTKLT</sequence>
<dbReference type="Proteomes" id="UP000283745">
    <property type="component" value="Unassembled WGS sequence"/>
</dbReference>
<dbReference type="RefSeq" id="WP_015543413.1">
    <property type="nucleotide sequence ID" value="NZ_CABJFK010000017.1"/>
</dbReference>
<name>A0A414ECV4_9FIRM</name>
<evidence type="ECO:0000313" key="2">
    <source>
        <dbReference type="Proteomes" id="UP000283745"/>
    </source>
</evidence>
<organism evidence="1 2">
    <name type="scientific">Blautia obeum</name>
    <dbReference type="NCBI Taxonomy" id="40520"/>
    <lineage>
        <taxon>Bacteria</taxon>
        <taxon>Bacillati</taxon>
        <taxon>Bacillota</taxon>
        <taxon>Clostridia</taxon>
        <taxon>Lachnospirales</taxon>
        <taxon>Lachnospiraceae</taxon>
        <taxon>Blautia</taxon>
    </lineage>
</organism>
<protein>
    <submittedName>
        <fullName evidence="1">Uncharacterized protein</fullName>
    </submittedName>
</protein>